<feature type="region of interest" description="Disordered" evidence="1">
    <location>
        <begin position="232"/>
        <end position="263"/>
    </location>
</feature>
<dbReference type="AlphaFoldDB" id="A0AA38H1J8"/>
<evidence type="ECO:0000313" key="4">
    <source>
        <dbReference type="Proteomes" id="UP001164286"/>
    </source>
</evidence>
<feature type="transmembrane region" description="Helical" evidence="2">
    <location>
        <begin position="188"/>
        <end position="210"/>
    </location>
</feature>
<accession>A0AA38H1J8</accession>
<gene>
    <name evidence="3" type="ORF">MKK02DRAFT_30608</name>
</gene>
<keyword evidence="2" id="KW-0472">Membrane</keyword>
<reference evidence="3" key="1">
    <citation type="journal article" date="2022" name="G3 (Bethesda)">
        <title>High quality genome of the basidiomycete yeast Dioszegia hungarica PDD-24b-2 isolated from cloud water.</title>
        <authorList>
            <person name="Jarrige D."/>
            <person name="Haridas S."/>
            <person name="Bleykasten-Grosshans C."/>
            <person name="Joly M."/>
            <person name="Nadalig T."/>
            <person name="Sancelme M."/>
            <person name="Vuilleumier S."/>
            <person name="Grigoriev I.V."/>
            <person name="Amato P."/>
            <person name="Bringel F."/>
        </authorList>
    </citation>
    <scope>NUCLEOTIDE SEQUENCE</scope>
    <source>
        <strain evidence="3">PDD-24b-2</strain>
    </source>
</reference>
<keyword evidence="4" id="KW-1185">Reference proteome</keyword>
<dbReference type="GeneID" id="77727297"/>
<comment type="caution">
    <text evidence="3">The sequence shown here is derived from an EMBL/GenBank/DDBJ whole genome shotgun (WGS) entry which is preliminary data.</text>
</comment>
<evidence type="ECO:0000256" key="1">
    <source>
        <dbReference type="SAM" id="MobiDB-lite"/>
    </source>
</evidence>
<name>A0AA38H1J8_9TREE</name>
<keyword evidence="2" id="KW-0812">Transmembrane</keyword>
<feature type="transmembrane region" description="Helical" evidence="2">
    <location>
        <begin position="149"/>
        <end position="168"/>
    </location>
</feature>
<proteinExistence type="predicted"/>
<evidence type="ECO:0000313" key="3">
    <source>
        <dbReference type="EMBL" id="KAI9632882.1"/>
    </source>
</evidence>
<dbReference type="Proteomes" id="UP001164286">
    <property type="component" value="Unassembled WGS sequence"/>
</dbReference>
<evidence type="ECO:0008006" key="5">
    <source>
        <dbReference type="Google" id="ProtNLM"/>
    </source>
</evidence>
<feature type="transmembrane region" description="Helical" evidence="2">
    <location>
        <begin position="118"/>
        <end position="137"/>
    </location>
</feature>
<protein>
    <recommendedName>
        <fullName evidence="5">DUF2470 domain-containing protein</fullName>
    </recommendedName>
</protein>
<evidence type="ECO:0000256" key="2">
    <source>
        <dbReference type="SAM" id="Phobius"/>
    </source>
</evidence>
<sequence length="263" mass="29516">MAGLIAKGPKGQQDAENMLSYMNNQPDMLTAILKHRTDFKGHPGDLYILPIPKTLDKIIIQAQPPRSRKPVEVEIKFDPPMEDLTDFRPRILAWRDEAFKHYKIQGKPKIGYYSEPDLFPFTLPIIVGLAALGFALYGKGDYADKFRFWINNFFGPGMLPAAKWLVIVSHSVETVYMAWAMTQHSVPLFSSILWVFSTALLGWATISEFWESIQYERLRHILRQTDVGDIPPRVGGSAQARTAVTSASAGSGPKPVKGKKKAQ</sequence>
<dbReference type="EMBL" id="JAKWFO010000014">
    <property type="protein sequence ID" value="KAI9632882.1"/>
    <property type="molecule type" value="Genomic_DNA"/>
</dbReference>
<dbReference type="RefSeq" id="XP_052942659.1">
    <property type="nucleotide sequence ID" value="XM_053088092.1"/>
</dbReference>
<keyword evidence="2" id="KW-1133">Transmembrane helix</keyword>
<organism evidence="3 4">
    <name type="scientific">Dioszegia hungarica</name>
    <dbReference type="NCBI Taxonomy" id="4972"/>
    <lineage>
        <taxon>Eukaryota</taxon>
        <taxon>Fungi</taxon>
        <taxon>Dikarya</taxon>
        <taxon>Basidiomycota</taxon>
        <taxon>Agaricomycotina</taxon>
        <taxon>Tremellomycetes</taxon>
        <taxon>Tremellales</taxon>
        <taxon>Bulleribasidiaceae</taxon>
        <taxon>Dioszegia</taxon>
    </lineage>
</organism>